<dbReference type="Pfam" id="PF01331">
    <property type="entry name" value="mRNA_cap_enzyme"/>
    <property type="match status" value="1"/>
</dbReference>
<dbReference type="PROSITE" id="PS50056">
    <property type="entry name" value="TYR_PHOSPHATASE_2"/>
    <property type="match status" value="1"/>
</dbReference>
<dbReference type="InterPro" id="IPR001339">
    <property type="entry name" value="mRNA_cap_enzyme_adenylation"/>
</dbReference>
<dbReference type="InterPro" id="IPR029021">
    <property type="entry name" value="Prot-tyrosine_phosphatase-like"/>
</dbReference>
<dbReference type="InterPro" id="IPR051029">
    <property type="entry name" value="mRNA_Capping_Enz/RNA_Phosphat"/>
</dbReference>
<dbReference type="InterPro" id="IPR000340">
    <property type="entry name" value="Dual-sp_phosphatase_cat-dom"/>
</dbReference>
<proteinExistence type="predicted"/>
<evidence type="ECO:0000259" key="2">
    <source>
        <dbReference type="PROSITE" id="PS50056"/>
    </source>
</evidence>
<dbReference type="AlphaFoldDB" id="A0A674E1N8"/>
<dbReference type="PANTHER" id="PTHR10367:SF17">
    <property type="entry name" value="MRNA-CAPPING ENZYME"/>
    <property type="match status" value="1"/>
</dbReference>
<feature type="domain" description="Tyrosine specific protein phosphatases" evidence="2">
    <location>
        <begin position="73"/>
        <end position="123"/>
    </location>
</feature>
<dbReference type="GO" id="GO:0005524">
    <property type="term" value="F:ATP binding"/>
    <property type="evidence" value="ECO:0007669"/>
    <property type="project" value="InterPro"/>
</dbReference>
<dbReference type="Gene3D" id="3.90.190.10">
    <property type="entry name" value="Protein tyrosine phosphatase superfamily"/>
    <property type="match status" value="1"/>
</dbReference>
<evidence type="ECO:0000256" key="1">
    <source>
        <dbReference type="SAM" id="MobiDB-lite"/>
    </source>
</evidence>
<dbReference type="InterPro" id="IPR000387">
    <property type="entry name" value="Tyr_Pase_dom"/>
</dbReference>
<dbReference type="SUPFAM" id="SSF52799">
    <property type="entry name" value="(Phosphotyrosine protein) phosphatases II"/>
    <property type="match status" value="1"/>
</dbReference>
<sequence>MELLGPKYDDNVPEDNRCHPSMLSQYLNLLSLFGKYKSYDRNEIENEGVKYVKLQCKGHGECPSTETTEMFIRLSVHCTHGFNRTGFLICAYLVEKMDWSIEAAVAAFAQARIPGICKGDHLKELFCHCGCACPPPPTPQRDWSVVVCWGPSESLLGKWRKELKSGETEMFIDKVNGQPVPHYLTYDIIQFNVSSAVPGQPKMCCLCKEISPRVEKMKTGQIDKTKEPFSVRNKPFFDIHAARKVTHTHTHTVPASKELKQYDNKIIEWSFNKDTWVDQAQEGSIIMSELTSCLCVSCLPALCNSIQHPVTKETFLDRCALGAHRQSWKHPHDPDTDSYGKQPPDPSFLSFLSQQRSEGMH</sequence>
<dbReference type="GO" id="GO:0006370">
    <property type="term" value="P:7-methylguanosine mRNA capping"/>
    <property type="evidence" value="ECO:0007669"/>
    <property type="project" value="InterPro"/>
</dbReference>
<accession>A0A674E1N8</accession>
<dbReference type="GO" id="GO:0004484">
    <property type="term" value="F:mRNA guanylyltransferase activity"/>
    <property type="evidence" value="ECO:0007669"/>
    <property type="project" value="InterPro"/>
</dbReference>
<dbReference type="GeneTree" id="ENSGT00940000156953"/>
<dbReference type="InParanoid" id="A0A674E1N8"/>
<dbReference type="Ensembl" id="ENSSTUT00000109620.1">
    <property type="protein sequence ID" value="ENSSTUP00000102207.1"/>
    <property type="gene ID" value="ENSSTUG00000045677.1"/>
</dbReference>
<protein>
    <submittedName>
        <fullName evidence="3">RNA guanylyltransferase and 5'-phosphatase</fullName>
    </submittedName>
</protein>
<dbReference type="Gene3D" id="3.30.470.30">
    <property type="entry name" value="DNA ligase/mRNA capping enzyme"/>
    <property type="match status" value="1"/>
</dbReference>
<gene>
    <name evidence="3" type="primary">RNGTT</name>
</gene>
<keyword evidence="4" id="KW-1185">Reference proteome</keyword>
<evidence type="ECO:0000313" key="4">
    <source>
        <dbReference type="Proteomes" id="UP000472277"/>
    </source>
</evidence>
<dbReference type="Pfam" id="PF00782">
    <property type="entry name" value="DSPc"/>
    <property type="match status" value="1"/>
</dbReference>
<dbReference type="PROSITE" id="PS00383">
    <property type="entry name" value="TYR_PHOSPHATASE_1"/>
    <property type="match status" value="1"/>
</dbReference>
<dbReference type="PANTHER" id="PTHR10367">
    <property type="entry name" value="MRNA-CAPPING ENZYME"/>
    <property type="match status" value="1"/>
</dbReference>
<organism evidence="3 4">
    <name type="scientific">Salmo trutta</name>
    <name type="common">Brown trout</name>
    <dbReference type="NCBI Taxonomy" id="8032"/>
    <lineage>
        <taxon>Eukaryota</taxon>
        <taxon>Metazoa</taxon>
        <taxon>Chordata</taxon>
        <taxon>Craniata</taxon>
        <taxon>Vertebrata</taxon>
        <taxon>Euteleostomi</taxon>
        <taxon>Actinopterygii</taxon>
        <taxon>Neopterygii</taxon>
        <taxon>Teleostei</taxon>
        <taxon>Protacanthopterygii</taxon>
        <taxon>Salmoniformes</taxon>
        <taxon>Salmonidae</taxon>
        <taxon>Salmoninae</taxon>
        <taxon>Salmo</taxon>
    </lineage>
</organism>
<reference evidence="3" key="1">
    <citation type="submission" date="2025-08" db="UniProtKB">
        <authorList>
            <consortium name="Ensembl"/>
        </authorList>
    </citation>
    <scope>IDENTIFICATION</scope>
</reference>
<dbReference type="InterPro" id="IPR016130">
    <property type="entry name" value="Tyr_Pase_AS"/>
</dbReference>
<name>A0A674E1N8_SALTR</name>
<dbReference type="Proteomes" id="UP000472277">
    <property type="component" value="Chromosome 35"/>
</dbReference>
<reference evidence="3" key="2">
    <citation type="submission" date="2025-09" db="UniProtKB">
        <authorList>
            <consortium name="Ensembl"/>
        </authorList>
    </citation>
    <scope>IDENTIFICATION</scope>
</reference>
<evidence type="ECO:0000313" key="3">
    <source>
        <dbReference type="Ensembl" id="ENSSTUP00000102207.1"/>
    </source>
</evidence>
<feature type="compositionally biased region" description="Polar residues" evidence="1">
    <location>
        <begin position="350"/>
        <end position="361"/>
    </location>
</feature>
<feature type="region of interest" description="Disordered" evidence="1">
    <location>
        <begin position="326"/>
        <end position="361"/>
    </location>
</feature>